<dbReference type="RefSeq" id="WP_345446946.1">
    <property type="nucleotide sequence ID" value="NZ_BAABKP010000005.1"/>
</dbReference>
<dbReference type="Proteomes" id="UP001500187">
    <property type="component" value="Unassembled WGS sequence"/>
</dbReference>
<dbReference type="EMBL" id="BAABKP010000005">
    <property type="protein sequence ID" value="GAA4799444.1"/>
    <property type="molecule type" value="Genomic_DNA"/>
</dbReference>
<protein>
    <submittedName>
        <fullName evidence="2">Uncharacterized protein</fullName>
    </submittedName>
</protein>
<reference evidence="3" key="1">
    <citation type="journal article" date="2019" name="Int. J. Syst. Evol. Microbiol.">
        <title>The Global Catalogue of Microorganisms (GCM) 10K type strain sequencing project: providing services to taxonomists for standard genome sequencing and annotation.</title>
        <authorList>
            <consortium name="The Broad Institute Genomics Platform"/>
            <consortium name="The Broad Institute Genome Sequencing Center for Infectious Disease"/>
            <person name="Wu L."/>
            <person name="Ma J."/>
        </authorList>
    </citation>
    <scope>NUCLEOTIDE SEQUENCE [LARGE SCALE GENOMIC DNA]</scope>
    <source>
        <strain evidence="3">JCM 18541</strain>
    </source>
</reference>
<sequence length="244" mass="25997">MKTPLDTFIATHKSWVNPFILELRLDNVPGSAIGDALETVHAHCADSGETPHEAFGDPKDYAHSLGLAGAPDSTLLPIIITSAVSLAAFFIFSAAFKAWARSEDFAINDVSLVAIVGALVATVAAISTMRWWAEKPLRFSIFAIAAAGFAVMGTLAASMDRPALLSLPSLGVTMIAAVILVGTAVFVTARELRSPDTDPLISPFESPEALDRKSRNSRLLMFFGIWMLPLVAVLDAAFTLILLS</sequence>
<keyword evidence="3" id="KW-1185">Reference proteome</keyword>
<evidence type="ECO:0000313" key="3">
    <source>
        <dbReference type="Proteomes" id="UP001500187"/>
    </source>
</evidence>
<evidence type="ECO:0000256" key="1">
    <source>
        <dbReference type="SAM" id="Phobius"/>
    </source>
</evidence>
<comment type="caution">
    <text evidence="2">The sequence shown here is derived from an EMBL/GenBank/DDBJ whole genome shotgun (WGS) entry which is preliminary data.</text>
</comment>
<feature type="transmembrane region" description="Helical" evidence="1">
    <location>
        <begin position="112"/>
        <end position="133"/>
    </location>
</feature>
<name>A0ABP9BW31_9MICC</name>
<proteinExistence type="predicted"/>
<organism evidence="2 3">
    <name type="scientific">Rothia endophytica</name>
    <dbReference type="NCBI Taxonomy" id="1324766"/>
    <lineage>
        <taxon>Bacteria</taxon>
        <taxon>Bacillati</taxon>
        <taxon>Actinomycetota</taxon>
        <taxon>Actinomycetes</taxon>
        <taxon>Micrococcales</taxon>
        <taxon>Micrococcaceae</taxon>
        <taxon>Rothia</taxon>
    </lineage>
</organism>
<keyword evidence="1" id="KW-0472">Membrane</keyword>
<feature type="transmembrane region" description="Helical" evidence="1">
    <location>
        <begin position="219"/>
        <end position="243"/>
    </location>
</feature>
<feature type="transmembrane region" description="Helical" evidence="1">
    <location>
        <begin position="139"/>
        <end position="158"/>
    </location>
</feature>
<accession>A0ABP9BW31</accession>
<gene>
    <name evidence="2" type="ORF">GCM10023352_19180</name>
</gene>
<feature type="transmembrane region" description="Helical" evidence="1">
    <location>
        <begin position="170"/>
        <end position="189"/>
    </location>
</feature>
<keyword evidence="1" id="KW-1133">Transmembrane helix</keyword>
<feature type="transmembrane region" description="Helical" evidence="1">
    <location>
        <begin position="75"/>
        <end position="100"/>
    </location>
</feature>
<keyword evidence="1" id="KW-0812">Transmembrane</keyword>
<evidence type="ECO:0000313" key="2">
    <source>
        <dbReference type="EMBL" id="GAA4799444.1"/>
    </source>
</evidence>